<organism evidence="4 5">
    <name type="scientific">Cladobotryum mycophilum</name>
    <dbReference type="NCBI Taxonomy" id="491253"/>
    <lineage>
        <taxon>Eukaryota</taxon>
        <taxon>Fungi</taxon>
        <taxon>Dikarya</taxon>
        <taxon>Ascomycota</taxon>
        <taxon>Pezizomycotina</taxon>
        <taxon>Sordariomycetes</taxon>
        <taxon>Hypocreomycetidae</taxon>
        <taxon>Hypocreales</taxon>
        <taxon>Hypocreaceae</taxon>
        <taxon>Cladobotryum</taxon>
    </lineage>
</organism>
<sequence length="770" mass="84637">MASQYGSSSAPRKKMVTYGMPSRKRRNDNVAFVSESSAPAPRQKKPLGNISMSSNIENAKAQHGQSKLMSPNQEPYTSRQQNDDARKRRHSAAFATDTAATMPVSQATEMGPNKSSRTPREPHDHRANHPRAHPVVKASSTTTELNPPSPIMPIRAGLGSPDGKHVERVSLSRLEMAGSGESQGSQPPLRRARLIDALVAQRADSPEMETCPSGGSSSPSVNTNQDDLSQPQSSIGQRDSQSRRFDTRGMTAKGRKIKFTYSQSRGLQSSSNKPETPSANGYADENDIFELSPARMSPPPRSPSPVEEAEEKENSKHAIQSVHELRRAGAKNRFSDEMDDLLSRIGSPGPSPSTMRRNGLCELVRMLQKEEFASQFRDHASRDNIAKDIRGEKDTISGFVLAAVLVIFLSSNLAPHLLRQLAEDRIGLWLGQLLTIQEDIATIAAQRSMNVPKATRTSLAGVKKILVGMSIWHGHTILSLSPRTVALQLLNILFRSSDAQYLHQIVLDSSKDIAKLADYYAHEGSVDDIDFAIIISILEAQSSLATVAGHPVSDTQRQASRVAKFLQVTLQRWPHGRRELDAALLKLATNTTNNEAGAMAFDNVGLLSNLADCIGSGFGFVKNAIGNARFESFLYDELLLILGILINILEHCPDARASANGRPLKNLVALWLDNQILMNEADSVEKSKLSVALGYLAVLLGYAFLSRPGWTETPDHVKLPSIRDLVDSIQEFIVMYKSVDNRVHELEGLVGELLRQDQQERRQAQRRRLA</sequence>
<gene>
    <name evidence="4" type="ORF">PT974_04232</name>
</gene>
<name>A0ABR0SUJ7_9HYPO</name>
<reference evidence="4 5" key="1">
    <citation type="submission" date="2024-01" db="EMBL/GenBank/DDBJ databases">
        <title>Complete genome of Cladobotryum mycophilum ATHUM6906.</title>
        <authorList>
            <person name="Christinaki A.C."/>
            <person name="Myridakis A.I."/>
            <person name="Kouvelis V.N."/>
        </authorList>
    </citation>
    <scope>NUCLEOTIDE SEQUENCE [LARGE SCALE GENOMIC DNA]</scope>
    <source>
        <strain evidence="4 5">ATHUM6906</strain>
    </source>
</reference>
<feature type="compositionally biased region" description="Polar residues" evidence="2">
    <location>
        <begin position="1"/>
        <end position="10"/>
    </location>
</feature>
<feature type="compositionally biased region" description="Basic and acidic residues" evidence="2">
    <location>
        <begin position="118"/>
        <end position="127"/>
    </location>
</feature>
<dbReference type="Pfam" id="PF07814">
    <property type="entry name" value="WAPL"/>
    <property type="match status" value="1"/>
</dbReference>
<comment type="similarity">
    <text evidence="1">Belongs to the WAPL family.</text>
</comment>
<accession>A0ABR0SUJ7</accession>
<dbReference type="InterPro" id="IPR022771">
    <property type="entry name" value="WAPL_C"/>
</dbReference>
<dbReference type="Proteomes" id="UP001338125">
    <property type="component" value="Unassembled WGS sequence"/>
</dbReference>
<feature type="compositionally biased region" description="Polar residues" evidence="2">
    <location>
        <begin position="50"/>
        <end position="80"/>
    </location>
</feature>
<evidence type="ECO:0000313" key="5">
    <source>
        <dbReference type="Proteomes" id="UP001338125"/>
    </source>
</evidence>
<dbReference type="PANTHER" id="PTHR22100">
    <property type="entry name" value="WINGS APART-LIKE PROTEIN HOMOLOG"/>
    <property type="match status" value="1"/>
</dbReference>
<dbReference type="PANTHER" id="PTHR22100:SF13">
    <property type="entry name" value="WINGS APART-LIKE PROTEIN HOMOLOG"/>
    <property type="match status" value="1"/>
</dbReference>
<feature type="compositionally biased region" description="Polar residues" evidence="2">
    <location>
        <begin position="103"/>
        <end position="116"/>
    </location>
</feature>
<dbReference type="InterPro" id="IPR039874">
    <property type="entry name" value="WAPL"/>
</dbReference>
<feature type="domain" description="Wings apart-like protein C-terminal" evidence="3">
    <location>
        <begin position="319"/>
        <end position="652"/>
    </location>
</feature>
<keyword evidence="5" id="KW-1185">Reference proteome</keyword>
<comment type="caution">
    <text evidence="4">The sequence shown here is derived from an EMBL/GenBank/DDBJ whole genome shotgun (WGS) entry which is preliminary data.</text>
</comment>
<feature type="compositionally biased region" description="Polar residues" evidence="2">
    <location>
        <begin position="260"/>
        <end position="279"/>
    </location>
</feature>
<evidence type="ECO:0000313" key="4">
    <source>
        <dbReference type="EMBL" id="KAK5995814.1"/>
    </source>
</evidence>
<proteinExistence type="inferred from homology"/>
<evidence type="ECO:0000259" key="3">
    <source>
        <dbReference type="Pfam" id="PF07814"/>
    </source>
</evidence>
<dbReference type="InterPro" id="IPR011989">
    <property type="entry name" value="ARM-like"/>
</dbReference>
<evidence type="ECO:0000256" key="1">
    <source>
        <dbReference type="ARBA" id="ARBA00006854"/>
    </source>
</evidence>
<feature type="compositionally biased region" description="Polar residues" evidence="2">
    <location>
        <begin position="213"/>
        <end position="239"/>
    </location>
</feature>
<dbReference type="EMBL" id="JAVFKD010000004">
    <property type="protein sequence ID" value="KAK5995814.1"/>
    <property type="molecule type" value="Genomic_DNA"/>
</dbReference>
<evidence type="ECO:0000256" key="2">
    <source>
        <dbReference type="SAM" id="MobiDB-lite"/>
    </source>
</evidence>
<dbReference type="Gene3D" id="1.25.10.10">
    <property type="entry name" value="Leucine-rich Repeat Variant"/>
    <property type="match status" value="2"/>
</dbReference>
<feature type="region of interest" description="Disordered" evidence="2">
    <location>
        <begin position="1"/>
        <end position="317"/>
    </location>
</feature>
<protein>
    <recommendedName>
        <fullName evidence="3">Wings apart-like protein C-terminal domain-containing protein</fullName>
    </recommendedName>
</protein>